<proteinExistence type="predicted"/>
<reference evidence="2 3" key="1">
    <citation type="submission" date="2020-08" db="EMBL/GenBank/DDBJ databases">
        <title>Genome sequence of Rhizobiales bacterium strain IZ6.</title>
        <authorList>
            <person name="Nakai R."/>
            <person name="Naganuma T."/>
        </authorList>
    </citation>
    <scope>NUCLEOTIDE SEQUENCE [LARGE SCALE GENOMIC DNA]</scope>
    <source>
        <strain evidence="2 3">IZ6</strain>
    </source>
</reference>
<dbReference type="KEGG" id="tso:IZ6_08800"/>
<evidence type="ECO:0000256" key="1">
    <source>
        <dbReference type="SAM" id="MobiDB-lite"/>
    </source>
</evidence>
<dbReference type="EMBL" id="AP023361">
    <property type="protein sequence ID" value="BCJ90145.1"/>
    <property type="molecule type" value="Genomic_DNA"/>
</dbReference>
<dbReference type="Proteomes" id="UP000515317">
    <property type="component" value="Chromosome"/>
</dbReference>
<organism evidence="2 3">
    <name type="scientific">Terrihabitans soli</name>
    <dbReference type="NCBI Taxonomy" id="708113"/>
    <lineage>
        <taxon>Bacteria</taxon>
        <taxon>Pseudomonadati</taxon>
        <taxon>Pseudomonadota</taxon>
        <taxon>Alphaproteobacteria</taxon>
        <taxon>Hyphomicrobiales</taxon>
        <taxon>Terrihabitans</taxon>
    </lineage>
</organism>
<evidence type="ECO:0000313" key="2">
    <source>
        <dbReference type="EMBL" id="BCJ90145.1"/>
    </source>
</evidence>
<feature type="compositionally biased region" description="Basic and acidic residues" evidence="1">
    <location>
        <begin position="20"/>
        <end position="38"/>
    </location>
</feature>
<gene>
    <name evidence="2" type="ORF">IZ6_08800</name>
</gene>
<feature type="compositionally biased region" description="Polar residues" evidence="1">
    <location>
        <begin position="39"/>
        <end position="56"/>
    </location>
</feature>
<sequence>MTKPNSPANENKKTTSPRQDAQDKAAKQHDRESPEDRGQNANTRINTTVQGNRQNR</sequence>
<protein>
    <submittedName>
        <fullName evidence="2">Uncharacterized protein</fullName>
    </submittedName>
</protein>
<name>A0A6S6QQW7_9HYPH</name>
<accession>A0A6S6QQW7</accession>
<feature type="compositionally biased region" description="Polar residues" evidence="1">
    <location>
        <begin position="1"/>
        <end position="19"/>
    </location>
</feature>
<evidence type="ECO:0000313" key="3">
    <source>
        <dbReference type="Proteomes" id="UP000515317"/>
    </source>
</evidence>
<dbReference type="RefSeq" id="WP_222876797.1">
    <property type="nucleotide sequence ID" value="NZ_AP023361.1"/>
</dbReference>
<keyword evidence="3" id="KW-1185">Reference proteome</keyword>
<dbReference type="AlphaFoldDB" id="A0A6S6QQW7"/>
<feature type="region of interest" description="Disordered" evidence="1">
    <location>
        <begin position="1"/>
        <end position="56"/>
    </location>
</feature>